<proteinExistence type="predicted"/>
<evidence type="ECO:0000313" key="2">
    <source>
        <dbReference type="Proteomes" id="UP000198569"/>
    </source>
</evidence>
<dbReference type="GO" id="GO:0005840">
    <property type="term" value="C:ribosome"/>
    <property type="evidence" value="ECO:0007669"/>
    <property type="project" value="UniProtKB-KW"/>
</dbReference>
<dbReference type="InterPro" id="IPR003489">
    <property type="entry name" value="RHF/RaiA"/>
</dbReference>
<dbReference type="RefSeq" id="WP_091428354.1">
    <property type="nucleotide sequence ID" value="NZ_FNMV01000001.1"/>
</dbReference>
<keyword evidence="1" id="KW-0687">Ribonucleoprotein</keyword>
<accession>A0A1H2PZH9</accession>
<dbReference type="STRING" id="229203.SAMN05444338_10136"/>
<dbReference type="Proteomes" id="UP000198569">
    <property type="component" value="Unassembled WGS sequence"/>
</dbReference>
<keyword evidence="1" id="KW-0689">Ribosomal protein</keyword>
<dbReference type="OrthoDB" id="121633at2"/>
<protein>
    <submittedName>
        <fullName evidence="1">Sigma 54 modulation protein / S30EA ribosomal protein</fullName>
    </submittedName>
</protein>
<sequence length="104" mass="11966">MKIQINTDKNVEGNERQESYFSGELEKSLSRFDDKITRIEVYFADENGDKSGTKDKKCVIEARPTKMQPLVVTDYADSTEKAFHGALDKMKKILSTSFEKQKEH</sequence>
<gene>
    <name evidence="1" type="ORF">SAMN05444338_10136</name>
</gene>
<reference evidence="2" key="1">
    <citation type="submission" date="2016-10" db="EMBL/GenBank/DDBJ databases">
        <authorList>
            <person name="Varghese N."/>
            <person name="Submissions S."/>
        </authorList>
    </citation>
    <scope>NUCLEOTIDE SEQUENCE [LARGE SCALE GENOMIC DNA]</scope>
    <source>
        <strain evidence="2">DSM 15718</strain>
    </source>
</reference>
<keyword evidence="2" id="KW-1185">Reference proteome</keyword>
<dbReference type="Pfam" id="PF02482">
    <property type="entry name" value="Ribosomal_S30AE"/>
    <property type="match status" value="1"/>
</dbReference>
<organism evidence="1 2">
    <name type="scientific">Flavobacterium degerlachei</name>
    <dbReference type="NCBI Taxonomy" id="229203"/>
    <lineage>
        <taxon>Bacteria</taxon>
        <taxon>Pseudomonadati</taxon>
        <taxon>Bacteroidota</taxon>
        <taxon>Flavobacteriia</taxon>
        <taxon>Flavobacteriales</taxon>
        <taxon>Flavobacteriaceae</taxon>
        <taxon>Flavobacterium</taxon>
    </lineage>
</organism>
<dbReference type="InterPro" id="IPR036567">
    <property type="entry name" value="RHF-like"/>
</dbReference>
<dbReference type="Gene3D" id="3.30.160.100">
    <property type="entry name" value="Ribosome hibernation promotion factor-like"/>
    <property type="match status" value="1"/>
</dbReference>
<name>A0A1H2PZH9_9FLAO</name>
<dbReference type="EMBL" id="FNMV01000001">
    <property type="protein sequence ID" value="SDW00272.1"/>
    <property type="molecule type" value="Genomic_DNA"/>
</dbReference>
<evidence type="ECO:0000313" key="1">
    <source>
        <dbReference type="EMBL" id="SDW00272.1"/>
    </source>
</evidence>
<dbReference type="AlphaFoldDB" id="A0A1H2PZH9"/>
<dbReference type="SUPFAM" id="SSF69754">
    <property type="entry name" value="Ribosome binding protein Y (YfiA homologue)"/>
    <property type="match status" value="1"/>
</dbReference>